<dbReference type="AlphaFoldDB" id="A0A7T7HMA2"/>
<dbReference type="Proteomes" id="UP000596083">
    <property type="component" value="Chromosome"/>
</dbReference>
<dbReference type="SUPFAM" id="SSF50789">
    <property type="entry name" value="Herpes virus serine proteinase, assemblin"/>
    <property type="match status" value="1"/>
</dbReference>
<protein>
    <submittedName>
        <fullName evidence="5">HK97 family phage prohead protease</fullName>
    </submittedName>
</protein>
<gene>
    <name evidence="5" type="ORF">JET14_06030</name>
</gene>
<evidence type="ECO:0000259" key="4">
    <source>
        <dbReference type="Pfam" id="PF04586"/>
    </source>
</evidence>
<feature type="domain" description="Prohead serine protease" evidence="4">
    <location>
        <begin position="17"/>
        <end position="146"/>
    </location>
</feature>
<dbReference type="EMBL" id="CP066786">
    <property type="protein sequence ID" value="QQM31726.1"/>
    <property type="molecule type" value="Genomic_DNA"/>
</dbReference>
<dbReference type="RefSeq" id="WP_200337246.1">
    <property type="nucleotide sequence ID" value="NZ_CP066786.1"/>
</dbReference>
<evidence type="ECO:0000313" key="5">
    <source>
        <dbReference type="EMBL" id="QQM31726.1"/>
    </source>
</evidence>
<dbReference type="InterPro" id="IPR006433">
    <property type="entry name" value="Prohead_protease"/>
</dbReference>
<dbReference type="NCBIfam" id="TIGR01543">
    <property type="entry name" value="proheadase_HK97"/>
    <property type="match status" value="1"/>
</dbReference>
<dbReference type="GO" id="GO:0006508">
    <property type="term" value="P:proteolysis"/>
    <property type="evidence" value="ECO:0007669"/>
    <property type="project" value="UniProtKB-KW"/>
</dbReference>
<dbReference type="GO" id="GO:0008233">
    <property type="term" value="F:peptidase activity"/>
    <property type="evidence" value="ECO:0007669"/>
    <property type="project" value="UniProtKB-KW"/>
</dbReference>
<organism evidence="5 6">
    <name type="scientific">Martelella lutilitoris</name>
    <dbReference type="NCBI Taxonomy" id="2583532"/>
    <lineage>
        <taxon>Bacteria</taxon>
        <taxon>Pseudomonadati</taxon>
        <taxon>Pseudomonadota</taxon>
        <taxon>Alphaproteobacteria</taxon>
        <taxon>Hyphomicrobiales</taxon>
        <taxon>Aurantimonadaceae</taxon>
        <taxon>Martelella</taxon>
    </lineage>
</organism>
<evidence type="ECO:0000313" key="6">
    <source>
        <dbReference type="Proteomes" id="UP000596083"/>
    </source>
</evidence>
<proteinExistence type="predicted"/>
<accession>A0A7T7HMA2</accession>
<evidence type="ECO:0000256" key="1">
    <source>
        <dbReference type="ARBA" id="ARBA00022612"/>
    </source>
</evidence>
<name>A0A7T7HMA2_9HYPH</name>
<keyword evidence="3" id="KW-0378">Hydrolase</keyword>
<keyword evidence="2 5" id="KW-0645">Protease</keyword>
<evidence type="ECO:0000256" key="2">
    <source>
        <dbReference type="ARBA" id="ARBA00022670"/>
    </source>
</evidence>
<evidence type="ECO:0000256" key="3">
    <source>
        <dbReference type="ARBA" id="ARBA00022801"/>
    </source>
</evidence>
<keyword evidence="1" id="KW-1188">Viral release from host cell</keyword>
<dbReference type="Pfam" id="PF04586">
    <property type="entry name" value="Peptidase_S78"/>
    <property type="match status" value="1"/>
</dbReference>
<sequence>MALQYKFAPLEAEIDDRGRVTGYASKFGIRDMGGDIVVKGAFSKSERKPKMLFQHDPGQVVGVWDRIEEDNTGLYVEGRVNLGSTLGKDVHSNLEFGAIDGMSIGFRTKDAVKTKSGRELRSVDLWEVSFVTFPMLPEALVSSVKSIEGESPAILKRFVENIMREADFSADEAKAAAAAVARVRAEREVSDGQKSLTLEDFKRALSGL</sequence>
<dbReference type="InterPro" id="IPR054613">
    <property type="entry name" value="Peptidase_S78_dom"/>
</dbReference>
<reference evidence="5 6" key="1">
    <citation type="submission" date="2020-12" db="EMBL/GenBank/DDBJ databases">
        <authorList>
            <person name="Zheng R.K."/>
            <person name="Sun C.M."/>
        </authorList>
    </citation>
    <scope>NUCLEOTIDE SEQUENCE [LARGE SCALE GENOMIC DNA]</scope>
    <source>
        <strain evidence="5 6">ZRK001</strain>
    </source>
</reference>
<dbReference type="KEGG" id="mlut:JET14_06030"/>